<organism evidence="8 9">
    <name type="scientific">Pristionchus mayeri</name>
    <dbReference type="NCBI Taxonomy" id="1317129"/>
    <lineage>
        <taxon>Eukaryota</taxon>
        <taxon>Metazoa</taxon>
        <taxon>Ecdysozoa</taxon>
        <taxon>Nematoda</taxon>
        <taxon>Chromadorea</taxon>
        <taxon>Rhabditida</taxon>
        <taxon>Rhabditina</taxon>
        <taxon>Diplogasteromorpha</taxon>
        <taxon>Diplogasteroidea</taxon>
        <taxon>Neodiplogasteridae</taxon>
        <taxon>Pristionchus</taxon>
    </lineage>
</organism>
<dbReference type="PANTHER" id="PTHR24379:SF121">
    <property type="entry name" value="C2H2-TYPE DOMAIN-CONTAINING PROTEIN"/>
    <property type="match status" value="1"/>
</dbReference>
<proteinExistence type="predicted"/>
<dbReference type="Pfam" id="PF00096">
    <property type="entry name" value="zf-C2H2"/>
    <property type="match status" value="1"/>
</dbReference>
<evidence type="ECO:0000313" key="9">
    <source>
        <dbReference type="Proteomes" id="UP001328107"/>
    </source>
</evidence>
<feature type="domain" description="C2H2-type" evidence="7">
    <location>
        <begin position="252"/>
        <end position="279"/>
    </location>
</feature>
<dbReference type="SMART" id="SM00355">
    <property type="entry name" value="ZnF_C2H2"/>
    <property type="match status" value="5"/>
</dbReference>
<feature type="domain" description="C2H2-type" evidence="7">
    <location>
        <begin position="196"/>
        <end position="223"/>
    </location>
</feature>
<reference evidence="9" key="1">
    <citation type="submission" date="2022-10" db="EMBL/GenBank/DDBJ databases">
        <title>Genome assembly of Pristionchus species.</title>
        <authorList>
            <person name="Yoshida K."/>
            <person name="Sommer R.J."/>
        </authorList>
    </citation>
    <scope>NUCLEOTIDE SEQUENCE [LARGE SCALE GENOMIC DNA]</scope>
    <source>
        <strain evidence="9">RS5460</strain>
    </source>
</reference>
<evidence type="ECO:0000256" key="6">
    <source>
        <dbReference type="SAM" id="MobiDB-lite"/>
    </source>
</evidence>
<keyword evidence="3 5" id="KW-0863">Zinc-finger</keyword>
<comment type="caution">
    <text evidence="8">The sequence shown here is derived from an EMBL/GenBank/DDBJ whole genome shotgun (WGS) entry which is preliminary data.</text>
</comment>
<protein>
    <recommendedName>
        <fullName evidence="7">C2H2-type domain-containing protein</fullName>
    </recommendedName>
</protein>
<feature type="non-terminal residue" evidence="8">
    <location>
        <position position="1"/>
    </location>
</feature>
<dbReference type="Proteomes" id="UP001328107">
    <property type="component" value="Unassembled WGS sequence"/>
</dbReference>
<feature type="domain" description="C2H2-type" evidence="7">
    <location>
        <begin position="93"/>
        <end position="121"/>
    </location>
</feature>
<dbReference type="EMBL" id="BTRK01000002">
    <property type="protein sequence ID" value="GMR34796.1"/>
    <property type="molecule type" value="Genomic_DNA"/>
</dbReference>
<accession>A0AAN4Z998</accession>
<dbReference type="PROSITE" id="PS50157">
    <property type="entry name" value="ZINC_FINGER_C2H2_2"/>
    <property type="match status" value="4"/>
</dbReference>
<evidence type="ECO:0000256" key="3">
    <source>
        <dbReference type="ARBA" id="ARBA00022771"/>
    </source>
</evidence>
<sequence length="316" mass="36362">DAVPFFEFNILTMEIAPLFELGIPNEDVQAKIKEEPSDNFAVLKQQKKSNMQVRRALISKSKESYTCSECDKKLITKNGFNLHMRIHIGEKHFKCSNCDAYFRTSTDRNVHFIHAHNSKNSEFSVIGVKYMHLSNRPNEIKQEPAEIKDEFNGEFTDIKKEEPIADVFCPSTGVSHPSHTIESASKPGPNSAEMFFPCSTCPKKFVSQDYLNKQMRSHYGRKLLKCSYCNKLFCSFGDRYNHIQFAHLMQFYACFTCGQEFAGDIDLWLHLHNNKGHRRLEEHDQVPEQKPTPDVEDAVKEEEMGDEEPGPSSAFY</sequence>
<dbReference type="PROSITE" id="PS00028">
    <property type="entry name" value="ZINC_FINGER_C2H2_1"/>
    <property type="match status" value="3"/>
</dbReference>
<dbReference type="SUPFAM" id="SSF57667">
    <property type="entry name" value="beta-beta-alpha zinc fingers"/>
    <property type="match status" value="2"/>
</dbReference>
<keyword evidence="2" id="KW-0677">Repeat</keyword>
<dbReference type="InterPro" id="IPR036236">
    <property type="entry name" value="Znf_C2H2_sf"/>
</dbReference>
<dbReference type="GO" id="GO:0008270">
    <property type="term" value="F:zinc ion binding"/>
    <property type="evidence" value="ECO:0007669"/>
    <property type="project" value="UniProtKB-KW"/>
</dbReference>
<feature type="domain" description="C2H2-type" evidence="7">
    <location>
        <begin position="65"/>
        <end position="92"/>
    </location>
</feature>
<dbReference type="InterPro" id="IPR013087">
    <property type="entry name" value="Znf_C2H2_type"/>
</dbReference>
<dbReference type="Gene3D" id="3.30.160.60">
    <property type="entry name" value="Classic Zinc Finger"/>
    <property type="match status" value="2"/>
</dbReference>
<name>A0AAN4Z998_9BILA</name>
<evidence type="ECO:0000313" key="8">
    <source>
        <dbReference type="EMBL" id="GMR34796.1"/>
    </source>
</evidence>
<keyword evidence="9" id="KW-1185">Reference proteome</keyword>
<evidence type="ECO:0000256" key="1">
    <source>
        <dbReference type="ARBA" id="ARBA00022723"/>
    </source>
</evidence>
<gene>
    <name evidence="8" type="ORF">PMAYCL1PPCAC_04991</name>
</gene>
<feature type="compositionally biased region" description="Basic and acidic residues" evidence="6">
    <location>
        <begin position="279"/>
        <end position="302"/>
    </location>
</feature>
<dbReference type="PANTHER" id="PTHR24379">
    <property type="entry name" value="KRAB AND ZINC FINGER DOMAIN-CONTAINING"/>
    <property type="match status" value="1"/>
</dbReference>
<feature type="region of interest" description="Disordered" evidence="6">
    <location>
        <begin position="279"/>
        <end position="316"/>
    </location>
</feature>
<evidence type="ECO:0000256" key="5">
    <source>
        <dbReference type="PROSITE-ProRule" id="PRU00042"/>
    </source>
</evidence>
<keyword evidence="1" id="KW-0479">Metal-binding</keyword>
<evidence type="ECO:0000259" key="7">
    <source>
        <dbReference type="PROSITE" id="PS50157"/>
    </source>
</evidence>
<dbReference type="AlphaFoldDB" id="A0AAN4Z998"/>
<keyword evidence="4" id="KW-0862">Zinc</keyword>
<evidence type="ECO:0000256" key="2">
    <source>
        <dbReference type="ARBA" id="ARBA00022737"/>
    </source>
</evidence>
<evidence type="ECO:0000256" key="4">
    <source>
        <dbReference type="ARBA" id="ARBA00022833"/>
    </source>
</evidence>